<evidence type="ECO:0000313" key="3">
    <source>
        <dbReference type="Proteomes" id="UP001310386"/>
    </source>
</evidence>
<accession>A0ABU5ZNN3</accession>
<evidence type="ECO:0000313" key="2">
    <source>
        <dbReference type="EMBL" id="MEB3104119.1"/>
    </source>
</evidence>
<gene>
    <name evidence="2" type="ORF">VF724_21160</name>
</gene>
<dbReference type="RefSeq" id="WP_371756242.1">
    <property type="nucleotide sequence ID" value="NZ_JAYJLD010000117.1"/>
</dbReference>
<feature type="domain" description="DUF5348" evidence="1">
    <location>
        <begin position="63"/>
        <end position="132"/>
    </location>
</feature>
<feature type="non-terminal residue" evidence="2">
    <location>
        <position position="1"/>
    </location>
</feature>
<name>A0ABU5ZNN3_9BACL</name>
<dbReference type="Gene3D" id="2.40.10.390">
    <property type="match status" value="1"/>
</dbReference>
<evidence type="ECO:0000259" key="1">
    <source>
        <dbReference type="Pfam" id="PF17295"/>
    </source>
</evidence>
<dbReference type="Pfam" id="PF17295">
    <property type="entry name" value="DUF5348"/>
    <property type="match status" value="1"/>
</dbReference>
<dbReference type="InterPro" id="IPR035255">
    <property type="entry name" value="DUF5348"/>
</dbReference>
<comment type="caution">
    <text evidence="2">The sequence shown here is derived from an EMBL/GenBank/DDBJ whole genome shotgun (WGS) entry which is preliminary data.</text>
</comment>
<dbReference type="EMBL" id="JAYJLD010000117">
    <property type="protein sequence ID" value="MEB3104119.1"/>
    <property type="molecule type" value="Genomic_DNA"/>
</dbReference>
<sequence>MNRRLHILNCWPRLPRQFPASKQVGLGIEKGQVTFVFREVYGARRQRPALHRKEGYAKMQKEGRLQYSRQQNRWNVHDVYDKPVGLHCGECFEIQVGQSYLPCRIELDKEWLVIFSNSTIFHLHPQASYNVRGV</sequence>
<reference evidence="2" key="1">
    <citation type="submission" date="2023-12" db="EMBL/GenBank/DDBJ databases">
        <title>Fervidustalea candida gen. nov., sp. nov., a novel member of the family Paenibacillaceae isolated from a geothermal area.</title>
        <authorList>
            <person name="Li W.-J."/>
            <person name="Jiao J.-Y."/>
            <person name="Chen Y."/>
        </authorList>
    </citation>
    <scope>NUCLEOTIDE SEQUENCE</scope>
    <source>
        <strain evidence="2">SYSU GA230002</strain>
    </source>
</reference>
<proteinExistence type="predicted"/>
<dbReference type="Proteomes" id="UP001310386">
    <property type="component" value="Unassembled WGS sequence"/>
</dbReference>
<organism evidence="2 3">
    <name type="scientific">Ferviditalea candida</name>
    <dbReference type="NCBI Taxonomy" id="3108399"/>
    <lineage>
        <taxon>Bacteria</taxon>
        <taxon>Bacillati</taxon>
        <taxon>Bacillota</taxon>
        <taxon>Bacilli</taxon>
        <taxon>Bacillales</taxon>
        <taxon>Paenibacillaceae</taxon>
        <taxon>Ferviditalea</taxon>
    </lineage>
</organism>
<keyword evidence="3" id="KW-1185">Reference proteome</keyword>
<protein>
    <submittedName>
        <fullName evidence="2">DUF5348 domain-containing protein</fullName>
    </submittedName>
</protein>